<organism evidence="1">
    <name type="scientific">Ensete ventricosum</name>
    <name type="common">Abyssinian banana</name>
    <name type="synonym">Musa ensete</name>
    <dbReference type="NCBI Taxonomy" id="4639"/>
    <lineage>
        <taxon>Eukaryota</taxon>
        <taxon>Viridiplantae</taxon>
        <taxon>Streptophyta</taxon>
        <taxon>Embryophyta</taxon>
        <taxon>Tracheophyta</taxon>
        <taxon>Spermatophyta</taxon>
        <taxon>Magnoliopsida</taxon>
        <taxon>Liliopsida</taxon>
        <taxon>Zingiberales</taxon>
        <taxon>Musaceae</taxon>
        <taxon>Ensete</taxon>
    </lineage>
</organism>
<reference evidence="1" key="1">
    <citation type="journal article" date="2018" name="Data Brief">
        <title>Genome sequence data from 17 accessions of Ensete ventricosum, a staple food crop for millions in Ethiopia.</title>
        <authorList>
            <person name="Yemataw Z."/>
            <person name="Muzemil S."/>
            <person name="Ambachew D."/>
            <person name="Tripathi L."/>
            <person name="Tesfaye K."/>
            <person name="Chala A."/>
            <person name="Farbos A."/>
            <person name="O'Neill P."/>
            <person name="Moore K."/>
            <person name="Grant M."/>
            <person name="Studholme D.J."/>
        </authorList>
    </citation>
    <scope>NUCLEOTIDE SEQUENCE [LARGE SCALE GENOMIC DNA]</scope>
    <source>
        <tissue evidence="1">Leaf</tissue>
    </source>
</reference>
<dbReference type="Proteomes" id="UP000290560">
    <property type="component" value="Unassembled WGS sequence"/>
</dbReference>
<evidence type="ECO:0000313" key="1">
    <source>
        <dbReference type="EMBL" id="RZR74704.1"/>
    </source>
</evidence>
<protein>
    <submittedName>
        <fullName evidence="1">Uncharacterized protein</fullName>
    </submittedName>
</protein>
<dbReference type="AlphaFoldDB" id="A0A444G2U8"/>
<gene>
    <name evidence="1" type="ORF">BHM03_00041521</name>
</gene>
<accession>A0A444G2U8</accession>
<sequence>MSGFVKVCRHCLWTSEPINSIINRDDIVYRDYINISIVVGTQKVDLWFQLSGVLVG</sequence>
<name>A0A444G2U8_ENSVE</name>
<proteinExistence type="predicted"/>
<dbReference type="EMBL" id="KV876351">
    <property type="protein sequence ID" value="RZR74704.1"/>
    <property type="molecule type" value="Genomic_DNA"/>
</dbReference>